<dbReference type="InterPro" id="IPR010300">
    <property type="entry name" value="CDO_1"/>
</dbReference>
<evidence type="ECO:0000256" key="1">
    <source>
        <dbReference type="ARBA" id="ARBA00006622"/>
    </source>
</evidence>
<sequence length="179" mass="19032">MEVVGWEMSAVDPAFCGLGCLITPGITMRTSSDAPGITSFTDEQLVRVARLFASDDSLAAHLDDLPADGNRRRASLAGTPHLEMWAITWPPGSTSGWHDHGAASGAFVVVRGSLLEEVHLPSGEKTTRVVTADEHRWLAPGLIHRTSAFGDSPALTVHAYAPSLAGARTYESAELRTDA</sequence>
<accession>A0ABN2B149</accession>
<comment type="similarity">
    <text evidence="1">Belongs to the cysteine dioxygenase family.</text>
</comment>
<dbReference type="Proteomes" id="UP001501288">
    <property type="component" value="Unassembled WGS sequence"/>
</dbReference>
<name>A0ABN2B149_9MICO</name>
<evidence type="ECO:0000313" key="3">
    <source>
        <dbReference type="Proteomes" id="UP001501288"/>
    </source>
</evidence>
<reference evidence="2 3" key="1">
    <citation type="journal article" date="2019" name="Int. J. Syst. Evol. Microbiol.">
        <title>The Global Catalogue of Microorganisms (GCM) 10K type strain sequencing project: providing services to taxonomists for standard genome sequencing and annotation.</title>
        <authorList>
            <consortium name="The Broad Institute Genomics Platform"/>
            <consortium name="The Broad Institute Genome Sequencing Center for Infectious Disease"/>
            <person name="Wu L."/>
            <person name="Ma J."/>
        </authorList>
    </citation>
    <scope>NUCLEOTIDE SEQUENCE [LARGE SCALE GENOMIC DNA]</scope>
    <source>
        <strain evidence="2 3">JCM 14588</strain>
    </source>
</reference>
<evidence type="ECO:0008006" key="4">
    <source>
        <dbReference type="Google" id="ProtNLM"/>
    </source>
</evidence>
<proteinExistence type="inferred from homology"/>
<dbReference type="Gene3D" id="2.60.120.10">
    <property type="entry name" value="Jelly Rolls"/>
    <property type="match status" value="1"/>
</dbReference>
<evidence type="ECO:0000313" key="2">
    <source>
        <dbReference type="EMBL" id="GAA1530902.1"/>
    </source>
</evidence>
<organism evidence="2 3">
    <name type="scientific">Dermacoccus barathri</name>
    <dbReference type="NCBI Taxonomy" id="322601"/>
    <lineage>
        <taxon>Bacteria</taxon>
        <taxon>Bacillati</taxon>
        <taxon>Actinomycetota</taxon>
        <taxon>Actinomycetes</taxon>
        <taxon>Micrococcales</taxon>
        <taxon>Dermacoccaceae</taxon>
        <taxon>Dermacoccus</taxon>
    </lineage>
</organism>
<protein>
    <recommendedName>
        <fullName evidence="4">Cysteine dioxygenase</fullName>
    </recommendedName>
</protein>
<dbReference type="EMBL" id="BAAANV010000003">
    <property type="protein sequence ID" value="GAA1530902.1"/>
    <property type="molecule type" value="Genomic_DNA"/>
</dbReference>
<dbReference type="InterPro" id="IPR011051">
    <property type="entry name" value="RmlC_Cupin_sf"/>
</dbReference>
<keyword evidence="3" id="KW-1185">Reference proteome</keyword>
<dbReference type="SUPFAM" id="SSF51182">
    <property type="entry name" value="RmlC-like cupins"/>
    <property type="match status" value="1"/>
</dbReference>
<comment type="caution">
    <text evidence="2">The sequence shown here is derived from an EMBL/GenBank/DDBJ whole genome shotgun (WGS) entry which is preliminary data.</text>
</comment>
<dbReference type="Pfam" id="PF05995">
    <property type="entry name" value="CDO_I"/>
    <property type="match status" value="1"/>
</dbReference>
<dbReference type="InterPro" id="IPR014710">
    <property type="entry name" value="RmlC-like_jellyroll"/>
</dbReference>
<dbReference type="CDD" id="cd10548">
    <property type="entry name" value="cupin_CDO"/>
    <property type="match status" value="1"/>
</dbReference>
<gene>
    <name evidence="2" type="ORF">GCM10009762_01590</name>
</gene>